<dbReference type="PROSITE" id="PS50878">
    <property type="entry name" value="RT_POL"/>
    <property type="match status" value="1"/>
</dbReference>
<dbReference type="Proteomes" id="UP000504635">
    <property type="component" value="Unplaced"/>
</dbReference>
<evidence type="ECO:0000313" key="2">
    <source>
        <dbReference type="Proteomes" id="UP000504635"/>
    </source>
</evidence>
<dbReference type="RefSeq" id="XP_030763055.1">
    <property type="nucleotide sequence ID" value="XM_030907195.1"/>
</dbReference>
<dbReference type="InterPro" id="IPR000477">
    <property type="entry name" value="RT_dom"/>
</dbReference>
<accession>A0A6J2YJL2</accession>
<evidence type="ECO:0000313" key="3">
    <source>
        <dbReference type="RefSeq" id="XP_030763055.1"/>
    </source>
</evidence>
<dbReference type="KEGG" id="soy:115887721"/>
<sequence length="159" mass="18375">MHIRLDATTATNRIVLERGVKQGDTIPPKLCTLAQEEVFKNLEWDTKGISVDGIRLNHLRFADNIVLIGKNITELDEMLNELHLLAAKIELNINFNKTKEVGKMKWQWAGYVARVDKDREVVKYSTKEGDMEKDERDLYPGVDESDVKFEDWCNEIVLQ</sequence>
<dbReference type="AlphaFoldDB" id="A0A6J2YJL2"/>
<proteinExistence type="predicted"/>
<protein>
    <submittedName>
        <fullName evidence="3">Uncharacterized protein LOC115887721</fullName>
    </submittedName>
</protein>
<name>A0A6J2YJL2_SITOR</name>
<dbReference type="GeneID" id="115887721"/>
<reference evidence="3" key="1">
    <citation type="submission" date="2025-08" db="UniProtKB">
        <authorList>
            <consortium name="RefSeq"/>
        </authorList>
    </citation>
    <scope>IDENTIFICATION</scope>
    <source>
        <tissue evidence="3">Gonads</tissue>
    </source>
</reference>
<dbReference type="Pfam" id="PF00078">
    <property type="entry name" value="RVT_1"/>
    <property type="match status" value="1"/>
</dbReference>
<gene>
    <name evidence="3" type="primary">LOC115887721</name>
</gene>
<keyword evidence="2" id="KW-1185">Reference proteome</keyword>
<feature type="domain" description="Reverse transcriptase" evidence="1">
    <location>
        <begin position="1"/>
        <end position="113"/>
    </location>
</feature>
<organism evidence="2 3">
    <name type="scientific">Sitophilus oryzae</name>
    <name type="common">Rice weevil</name>
    <name type="synonym">Curculio oryzae</name>
    <dbReference type="NCBI Taxonomy" id="7048"/>
    <lineage>
        <taxon>Eukaryota</taxon>
        <taxon>Metazoa</taxon>
        <taxon>Ecdysozoa</taxon>
        <taxon>Arthropoda</taxon>
        <taxon>Hexapoda</taxon>
        <taxon>Insecta</taxon>
        <taxon>Pterygota</taxon>
        <taxon>Neoptera</taxon>
        <taxon>Endopterygota</taxon>
        <taxon>Coleoptera</taxon>
        <taxon>Polyphaga</taxon>
        <taxon>Cucujiformia</taxon>
        <taxon>Curculionidae</taxon>
        <taxon>Dryophthorinae</taxon>
        <taxon>Sitophilus</taxon>
    </lineage>
</organism>
<dbReference type="InParanoid" id="A0A6J2YJL2"/>
<dbReference type="OrthoDB" id="6777631at2759"/>
<evidence type="ECO:0000259" key="1">
    <source>
        <dbReference type="PROSITE" id="PS50878"/>
    </source>
</evidence>